<reference evidence="1" key="1">
    <citation type="submission" date="2018-02" db="EMBL/GenBank/DDBJ databases">
        <title>Rhizophora mucronata_Transcriptome.</title>
        <authorList>
            <person name="Meera S.P."/>
            <person name="Sreeshan A."/>
            <person name="Augustine A."/>
        </authorList>
    </citation>
    <scope>NUCLEOTIDE SEQUENCE</scope>
    <source>
        <tissue evidence="1">Leaf</tissue>
    </source>
</reference>
<accession>A0A2P2MJQ2</accession>
<dbReference type="EMBL" id="GGEC01049935">
    <property type="protein sequence ID" value="MBX30419.1"/>
    <property type="molecule type" value="Transcribed_RNA"/>
</dbReference>
<protein>
    <submittedName>
        <fullName evidence="1">Uncharacterized protein</fullName>
    </submittedName>
</protein>
<name>A0A2P2MJQ2_RHIMU</name>
<dbReference type="EMBL" id="GGEC01049941">
    <property type="protein sequence ID" value="MBX30425.1"/>
    <property type="molecule type" value="Transcribed_RNA"/>
</dbReference>
<evidence type="ECO:0000313" key="1">
    <source>
        <dbReference type="EMBL" id="MBX30425.1"/>
    </source>
</evidence>
<organism evidence="1">
    <name type="scientific">Rhizophora mucronata</name>
    <name type="common">Asiatic mangrove</name>
    <dbReference type="NCBI Taxonomy" id="61149"/>
    <lineage>
        <taxon>Eukaryota</taxon>
        <taxon>Viridiplantae</taxon>
        <taxon>Streptophyta</taxon>
        <taxon>Embryophyta</taxon>
        <taxon>Tracheophyta</taxon>
        <taxon>Spermatophyta</taxon>
        <taxon>Magnoliopsida</taxon>
        <taxon>eudicotyledons</taxon>
        <taxon>Gunneridae</taxon>
        <taxon>Pentapetalae</taxon>
        <taxon>rosids</taxon>
        <taxon>fabids</taxon>
        <taxon>Malpighiales</taxon>
        <taxon>Rhizophoraceae</taxon>
        <taxon>Rhizophora</taxon>
    </lineage>
</organism>
<dbReference type="AlphaFoldDB" id="A0A2P2MJQ2"/>
<proteinExistence type="predicted"/>
<sequence>MCSPIDYLPTSGHRLIRVEWWVTHKHFIHDSTKRPPITFHSISFLQQNFRGNIIRRSNGRISKHPSVPLPML</sequence>